<dbReference type="PROSITE" id="PS50928">
    <property type="entry name" value="ABC_TM1"/>
    <property type="match status" value="1"/>
</dbReference>
<dbReference type="AlphaFoldDB" id="A0A1W1YVK2"/>
<dbReference type="RefSeq" id="WP_084349779.1">
    <property type="nucleotide sequence ID" value="NZ_FWYD01000001.1"/>
</dbReference>
<evidence type="ECO:0000256" key="1">
    <source>
        <dbReference type="ARBA" id="ARBA00004651"/>
    </source>
</evidence>
<feature type="domain" description="ABC transmembrane type-1" evidence="8">
    <location>
        <begin position="95"/>
        <end position="304"/>
    </location>
</feature>
<dbReference type="InterPro" id="IPR035906">
    <property type="entry name" value="MetI-like_sf"/>
</dbReference>
<dbReference type="CDD" id="cd06261">
    <property type="entry name" value="TM_PBP2"/>
    <property type="match status" value="1"/>
</dbReference>
<evidence type="ECO:0000256" key="4">
    <source>
        <dbReference type="ARBA" id="ARBA00022692"/>
    </source>
</evidence>
<keyword evidence="5 7" id="KW-1133">Transmembrane helix</keyword>
<sequence>MTRYILSRVLSAVPVLFVVSLVTFLLMWLVPGDVASQIAGPDATAAELEAIRQRLQLDQPIHIQAFRWYGNLLQGDLGQSYLLHRSVVDAVFERLPVTLSLAFMSLVLAVIFGVLLGVLAATNHNNWIDQVTMAGALLGLSLPDFWFGLVLIFFFAVGMGWFPTGGYTPFTESPLGWLRSMTLPACTLAFTQMGVIARMVRSSMLEQMGQDYIRTAKAKGLPRGLVLFKHALRNALIPVITLVGIMTGLLLGGTVVIEVVYSLPGVGRLIIGAIQNRDYPIVQGGLLMTAGIFVFVNIAVDILYTIVDPRVRNDR</sequence>
<feature type="transmembrane region" description="Helical" evidence="7">
    <location>
        <begin position="281"/>
        <end position="307"/>
    </location>
</feature>
<dbReference type="Proteomes" id="UP000192330">
    <property type="component" value="Unassembled WGS sequence"/>
</dbReference>
<keyword evidence="3" id="KW-1003">Cell membrane</keyword>
<evidence type="ECO:0000259" key="8">
    <source>
        <dbReference type="PROSITE" id="PS50928"/>
    </source>
</evidence>
<keyword evidence="2 7" id="KW-0813">Transport</keyword>
<dbReference type="Gene3D" id="1.10.3720.10">
    <property type="entry name" value="MetI-like"/>
    <property type="match status" value="1"/>
</dbReference>
<keyword evidence="4 7" id="KW-0812">Transmembrane</keyword>
<dbReference type="EMBL" id="FWYD01000001">
    <property type="protein sequence ID" value="SMC39861.1"/>
    <property type="molecule type" value="Genomic_DNA"/>
</dbReference>
<evidence type="ECO:0000256" key="5">
    <source>
        <dbReference type="ARBA" id="ARBA00022989"/>
    </source>
</evidence>
<keyword evidence="10" id="KW-1185">Reference proteome</keyword>
<dbReference type="SUPFAM" id="SSF161098">
    <property type="entry name" value="MetI-like"/>
    <property type="match status" value="1"/>
</dbReference>
<dbReference type="PANTHER" id="PTHR43163">
    <property type="entry name" value="DIPEPTIDE TRANSPORT SYSTEM PERMEASE PROTEIN DPPB-RELATED"/>
    <property type="match status" value="1"/>
</dbReference>
<evidence type="ECO:0000313" key="10">
    <source>
        <dbReference type="Proteomes" id="UP000192330"/>
    </source>
</evidence>
<accession>A0A1W1YVK2</accession>
<feature type="transmembrane region" description="Helical" evidence="7">
    <location>
        <begin position="181"/>
        <end position="200"/>
    </location>
</feature>
<evidence type="ECO:0000256" key="2">
    <source>
        <dbReference type="ARBA" id="ARBA00022448"/>
    </source>
</evidence>
<proteinExistence type="inferred from homology"/>
<organism evidence="9 10">
    <name type="scientific">Primorskyibacter flagellatus</name>
    <dbReference type="NCBI Taxonomy" id="1387277"/>
    <lineage>
        <taxon>Bacteria</taxon>
        <taxon>Pseudomonadati</taxon>
        <taxon>Pseudomonadota</taxon>
        <taxon>Alphaproteobacteria</taxon>
        <taxon>Rhodobacterales</taxon>
        <taxon>Roseobacteraceae</taxon>
        <taxon>Primorskyibacter</taxon>
    </lineage>
</organism>
<comment type="similarity">
    <text evidence="7">Belongs to the binding-protein-dependent transport system permease family.</text>
</comment>
<feature type="transmembrane region" description="Helical" evidence="7">
    <location>
        <begin position="101"/>
        <end position="122"/>
    </location>
</feature>
<feature type="transmembrane region" description="Helical" evidence="7">
    <location>
        <begin position="235"/>
        <end position="261"/>
    </location>
</feature>
<feature type="transmembrane region" description="Helical" evidence="7">
    <location>
        <begin position="12"/>
        <end position="30"/>
    </location>
</feature>
<name>A0A1W1YVK2_9RHOB</name>
<evidence type="ECO:0000313" key="9">
    <source>
        <dbReference type="EMBL" id="SMC39861.1"/>
    </source>
</evidence>
<dbReference type="PANTHER" id="PTHR43163:SF6">
    <property type="entry name" value="DIPEPTIDE TRANSPORT SYSTEM PERMEASE PROTEIN DPPB-RELATED"/>
    <property type="match status" value="1"/>
</dbReference>
<dbReference type="GO" id="GO:0005886">
    <property type="term" value="C:plasma membrane"/>
    <property type="evidence" value="ECO:0007669"/>
    <property type="project" value="UniProtKB-SubCell"/>
</dbReference>
<comment type="subcellular location">
    <subcellularLocation>
        <location evidence="1 7">Cell membrane</location>
        <topology evidence="1 7">Multi-pass membrane protein</topology>
    </subcellularLocation>
</comment>
<evidence type="ECO:0000256" key="6">
    <source>
        <dbReference type="ARBA" id="ARBA00023136"/>
    </source>
</evidence>
<dbReference type="Pfam" id="PF00528">
    <property type="entry name" value="BPD_transp_1"/>
    <property type="match status" value="1"/>
</dbReference>
<dbReference type="Pfam" id="PF19300">
    <property type="entry name" value="BPD_transp_1_N"/>
    <property type="match status" value="1"/>
</dbReference>
<dbReference type="GO" id="GO:0071916">
    <property type="term" value="F:dipeptide transmembrane transporter activity"/>
    <property type="evidence" value="ECO:0007669"/>
    <property type="project" value="TreeGrafter"/>
</dbReference>
<dbReference type="InterPro" id="IPR000515">
    <property type="entry name" value="MetI-like"/>
</dbReference>
<evidence type="ECO:0000256" key="3">
    <source>
        <dbReference type="ARBA" id="ARBA00022475"/>
    </source>
</evidence>
<evidence type="ECO:0000256" key="7">
    <source>
        <dbReference type="RuleBase" id="RU363032"/>
    </source>
</evidence>
<dbReference type="STRING" id="1387277.SAMN06295998_10112"/>
<keyword evidence="6 7" id="KW-0472">Membrane</keyword>
<gene>
    <name evidence="9" type="ORF">SAMN06295998_10112</name>
</gene>
<reference evidence="9 10" key="1">
    <citation type="submission" date="2017-04" db="EMBL/GenBank/DDBJ databases">
        <authorList>
            <person name="Afonso C.L."/>
            <person name="Miller P.J."/>
            <person name="Scott M.A."/>
            <person name="Spackman E."/>
            <person name="Goraichik I."/>
            <person name="Dimitrov K.M."/>
            <person name="Suarez D.L."/>
            <person name="Swayne D.E."/>
        </authorList>
    </citation>
    <scope>NUCLEOTIDE SEQUENCE [LARGE SCALE GENOMIC DNA]</scope>
    <source>
        <strain evidence="9 10">CGMCC 1.12644</strain>
    </source>
</reference>
<dbReference type="InterPro" id="IPR045621">
    <property type="entry name" value="BPD_transp_1_N"/>
</dbReference>
<protein>
    <submittedName>
        <fullName evidence="9">Peptide/nickel transport system permease protein</fullName>
    </submittedName>
</protein>
<feature type="transmembrane region" description="Helical" evidence="7">
    <location>
        <begin position="134"/>
        <end position="161"/>
    </location>
</feature>